<dbReference type="Gene3D" id="2.30.130.10">
    <property type="entry name" value="PUA domain"/>
    <property type="match status" value="1"/>
</dbReference>
<dbReference type="GO" id="GO:0031120">
    <property type="term" value="P:snRNA pseudouridine synthesis"/>
    <property type="evidence" value="ECO:0007669"/>
    <property type="project" value="TreeGrafter"/>
</dbReference>
<reference evidence="3" key="2">
    <citation type="submission" date="2023-07" db="EMBL/GenBank/DDBJ databases">
        <authorList>
            <consortium name="Lawrence Berkeley National Laboratory"/>
            <person name="Haridas S."/>
            <person name="Hensen N."/>
            <person name="Bonometti L."/>
            <person name="Westerberg I."/>
            <person name="Brannstrom I.O."/>
            <person name="Guillou S."/>
            <person name="Cros-Aarteil S."/>
            <person name="Calhoun S."/>
            <person name="Kuo A."/>
            <person name="Mondo S."/>
            <person name="Pangilinan J."/>
            <person name="Riley R."/>
            <person name="LaButti K."/>
            <person name="Andreopoulos B."/>
            <person name="Lipzen A."/>
            <person name="Chen C."/>
            <person name="Yanf M."/>
            <person name="Daum C."/>
            <person name="Ng V."/>
            <person name="Clum A."/>
            <person name="Steindorff A."/>
            <person name="Ohm R."/>
            <person name="Martin F."/>
            <person name="Silar P."/>
            <person name="Natvig D."/>
            <person name="Lalanne C."/>
            <person name="Gautier V."/>
            <person name="Ament-velasquez S.L."/>
            <person name="Kruys A."/>
            <person name="Hutchinson M.I."/>
            <person name="Powell A.J."/>
            <person name="Barry K."/>
            <person name="Miller A.N."/>
            <person name="Grigoriev I.V."/>
            <person name="Debuchy R."/>
            <person name="Gladieux P."/>
            <person name="Thoren M.H."/>
            <person name="Johannesson H."/>
        </authorList>
    </citation>
    <scope>NUCLEOTIDE SEQUENCE</scope>
    <source>
        <strain evidence="3">FGSC 1904</strain>
    </source>
</reference>
<dbReference type="Proteomes" id="UP001281003">
    <property type="component" value="Unassembled WGS sequence"/>
</dbReference>
<feature type="region of interest" description="Disordered" evidence="1">
    <location>
        <begin position="67"/>
        <end position="97"/>
    </location>
</feature>
<comment type="caution">
    <text evidence="3">The sequence shown here is derived from an EMBL/GenBank/DDBJ whole genome shotgun (WGS) entry which is preliminary data.</text>
</comment>
<evidence type="ECO:0000313" key="3">
    <source>
        <dbReference type="EMBL" id="KAK3395355.1"/>
    </source>
</evidence>
<name>A0AAE0P960_SORBR</name>
<dbReference type="Pfam" id="PF01472">
    <property type="entry name" value="PUA"/>
    <property type="match status" value="1"/>
</dbReference>
<dbReference type="GO" id="GO:0031118">
    <property type="term" value="P:rRNA pseudouridine synthesis"/>
    <property type="evidence" value="ECO:0007669"/>
    <property type="project" value="TreeGrafter"/>
</dbReference>
<dbReference type="GO" id="GO:0009982">
    <property type="term" value="F:pseudouridine synthase activity"/>
    <property type="evidence" value="ECO:0007669"/>
    <property type="project" value="TreeGrafter"/>
</dbReference>
<evidence type="ECO:0000313" key="4">
    <source>
        <dbReference type="Proteomes" id="UP001281003"/>
    </source>
</evidence>
<sequence>MPWLLPMTTKGEAIAIGITQMNAVEMLSCDHDVVAKVKRCIMERDLYHRRWCLGPVALEKKKLKSDGKLDKFGRPNADRASRPSLAPSSRDLLRVPP</sequence>
<evidence type="ECO:0000256" key="1">
    <source>
        <dbReference type="SAM" id="MobiDB-lite"/>
    </source>
</evidence>
<feature type="domain" description="PUA" evidence="2">
    <location>
        <begin position="7"/>
        <end position="41"/>
    </location>
</feature>
<dbReference type="InterPro" id="IPR002478">
    <property type="entry name" value="PUA"/>
</dbReference>
<dbReference type="EMBL" id="JAUTDP010000010">
    <property type="protein sequence ID" value="KAK3395355.1"/>
    <property type="molecule type" value="Genomic_DNA"/>
</dbReference>
<accession>A0AAE0P960</accession>
<dbReference type="InterPro" id="IPR036974">
    <property type="entry name" value="PUA_sf"/>
</dbReference>
<dbReference type="InterPro" id="IPR004802">
    <property type="entry name" value="tRNA_PsdUridine_synth_B_fam"/>
</dbReference>
<dbReference type="GO" id="GO:0000495">
    <property type="term" value="P:box H/ACA sno(s)RNA 3'-end processing"/>
    <property type="evidence" value="ECO:0007669"/>
    <property type="project" value="TreeGrafter"/>
</dbReference>
<dbReference type="AlphaFoldDB" id="A0AAE0P960"/>
<proteinExistence type="predicted"/>
<dbReference type="GO" id="GO:0031429">
    <property type="term" value="C:box H/ACA snoRNP complex"/>
    <property type="evidence" value="ECO:0007669"/>
    <property type="project" value="TreeGrafter"/>
</dbReference>
<dbReference type="GO" id="GO:0003723">
    <property type="term" value="F:RNA binding"/>
    <property type="evidence" value="ECO:0007669"/>
    <property type="project" value="InterPro"/>
</dbReference>
<dbReference type="InterPro" id="IPR015947">
    <property type="entry name" value="PUA-like_sf"/>
</dbReference>
<dbReference type="PROSITE" id="PS50890">
    <property type="entry name" value="PUA"/>
    <property type="match status" value="1"/>
</dbReference>
<organism evidence="3 4">
    <name type="scientific">Sordaria brevicollis</name>
    <dbReference type="NCBI Taxonomy" id="83679"/>
    <lineage>
        <taxon>Eukaryota</taxon>
        <taxon>Fungi</taxon>
        <taxon>Dikarya</taxon>
        <taxon>Ascomycota</taxon>
        <taxon>Pezizomycotina</taxon>
        <taxon>Sordariomycetes</taxon>
        <taxon>Sordariomycetidae</taxon>
        <taxon>Sordariales</taxon>
        <taxon>Sordariaceae</taxon>
        <taxon>Sordaria</taxon>
    </lineage>
</organism>
<dbReference type="PANTHER" id="PTHR23127">
    <property type="entry name" value="CENTROMERE/MICROTUBULE BINDING PROTEIN CBF5"/>
    <property type="match status" value="1"/>
</dbReference>
<keyword evidence="4" id="KW-1185">Reference proteome</keyword>
<gene>
    <name evidence="3" type="ORF">B0T20DRAFT_481717</name>
</gene>
<feature type="compositionally biased region" description="Basic and acidic residues" evidence="1">
    <location>
        <begin position="67"/>
        <end position="81"/>
    </location>
</feature>
<protein>
    <recommendedName>
        <fullName evidence="2">PUA domain-containing protein</fullName>
    </recommendedName>
</protein>
<reference evidence="3" key="1">
    <citation type="journal article" date="2023" name="Mol. Phylogenet. Evol.">
        <title>Genome-scale phylogeny and comparative genomics of the fungal order Sordariales.</title>
        <authorList>
            <person name="Hensen N."/>
            <person name="Bonometti L."/>
            <person name="Westerberg I."/>
            <person name="Brannstrom I.O."/>
            <person name="Guillou S."/>
            <person name="Cros-Aarteil S."/>
            <person name="Calhoun S."/>
            <person name="Haridas S."/>
            <person name="Kuo A."/>
            <person name="Mondo S."/>
            <person name="Pangilinan J."/>
            <person name="Riley R."/>
            <person name="LaButti K."/>
            <person name="Andreopoulos B."/>
            <person name="Lipzen A."/>
            <person name="Chen C."/>
            <person name="Yan M."/>
            <person name="Daum C."/>
            <person name="Ng V."/>
            <person name="Clum A."/>
            <person name="Steindorff A."/>
            <person name="Ohm R.A."/>
            <person name="Martin F."/>
            <person name="Silar P."/>
            <person name="Natvig D.O."/>
            <person name="Lalanne C."/>
            <person name="Gautier V."/>
            <person name="Ament-Velasquez S.L."/>
            <person name="Kruys A."/>
            <person name="Hutchinson M.I."/>
            <person name="Powell A.J."/>
            <person name="Barry K."/>
            <person name="Miller A.N."/>
            <person name="Grigoriev I.V."/>
            <person name="Debuchy R."/>
            <person name="Gladieux P."/>
            <person name="Hiltunen Thoren M."/>
            <person name="Johannesson H."/>
        </authorList>
    </citation>
    <scope>NUCLEOTIDE SEQUENCE</scope>
    <source>
        <strain evidence="3">FGSC 1904</strain>
    </source>
</reference>
<evidence type="ECO:0000259" key="2">
    <source>
        <dbReference type="Pfam" id="PF01472"/>
    </source>
</evidence>
<dbReference type="SUPFAM" id="SSF88697">
    <property type="entry name" value="PUA domain-like"/>
    <property type="match status" value="1"/>
</dbReference>
<dbReference type="PANTHER" id="PTHR23127:SF0">
    <property type="entry name" value="H_ACA RIBONUCLEOPROTEIN COMPLEX SUBUNIT DKC1"/>
    <property type="match status" value="1"/>
</dbReference>
<dbReference type="GO" id="GO:1990481">
    <property type="term" value="P:mRNA pseudouridine synthesis"/>
    <property type="evidence" value="ECO:0007669"/>
    <property type="project" value="TreeGrafter"/>
</dbReference>